<keyword evidence="2" id="KW-0378">Hydrolase</keyword>
<evidence type="ECO:0000256" key="4">
    <source>
        <dbReference type="ARBA" id="ARBA00038058"/>
    </source>
</evidence>
<dbReference type="InterPro" id="IPR045028">
    <property type="entry name" value="DinG/Rad3-like"/>
</dbReference>
<dbReference type="InterPro" id="IPR027417">
    <property type="entry name" value="P-loop_NTPase"/>
</dbReference>
<dbReference type="PANTHER" id="PTHR11472:SF34">
    <property type="entry name" value="REGULATOR OF TELOMERE ELONGATION HELICASE 1"/>
    <property type="match status" value="1"/>
</dbReference>
<keyword evidence="7" id="KW-1185">Reference proteome</keyword>
<comment type="caution">
    <text evidence="6">The sequence shown here is derived from an EMBL/GenBank/DDBJ whole genome shotgun (WGS) entry which is preliminary data.</text>
</comment>
<keyword evidence="3" id="KW-0067">ATP-binding</keyword>
<dbReference type="PROSITE" id="PS51193">
    <property type="entry name" value="HELICASE_ATP_BIND_2"/>
    <property type="match status" value="1"/>
</dbReference>
<name>A0ABS5HZ81_9GAMM</name>
<dbReference type="Pfam" id="PF13307">
    <property type="entry name" value="Helicase_C_2"/>
    <property type="match status" value="1"/>
</dbReference>
<evidence type="ECO:0000313" key="6">
    <source>
        <dbReference type="EMBL" id="MBR9727084.1"/>
    </source>
</evidence>
<evidence type="ECO:0000256" key="3">
    <source>
        <dbReference type="ARBA" id="ARBA00022840"/>
    </source>
</evidence>
<accession>A0ABS5HZ81</accession>
<organism evidence="6 7">
    <name type="scientific">Shewanella intestini</name>
    <dbReference type="NCBI Taxonomy" id="2017544"/>
    <lineage>
        <taxon>Bacteria</taxon>
        <taxon>Pseudomonadati</taxon>
        <taxon>Pseudomonadota</taxon>
        <taxon>Gammaproteobacteria</taxon>
        <taxon>Alteromonadales</taxon>
        <taxon>Shewanellaceae</taxon>
        <taxon>Shewanella</taxon>
    </lineage>
</organism>
<feature type="domain" description="Helicase ATP-binding" evidence="5">
    <location>
        <begin position="1"/>
        <end position="246"/>
    </location>
</feature>
<dbReference type="PANTHER" id="PTHR11472">
    <property type="entry name" value="DNA REPAIR DEAD HELICASE RAD3/XP-D SUBFAMILY MEMBER"/>
    <property type="match status" value="1"/>
</dbReference>
<evidence type="ECO:0000256" key="1">
    <source>
        <dbReference type="ARBA" id="ARBA00022741"/>
    </source>
</evidence>
<gene>
    <name evidence="6" type="ORF">G3R48_03620</name>
</gene>
<dbReference type="SMART" id="SM00491">
    <property type="entry name" value="HELICc2"/>
    <property type="match status" value="1"/>
</dbReference>
<dbReference type="Gene3D" id="3.40.50.300">
    <property type="entry name" value="P-loop containing nucleotide triphosphate hydrolases"/>
    <property type="match status" value="2"/>
</dbReference>
<proteinExistence type="inferred from homology"/>
<dbReference type="GO" id="GO:0004386">
    <property type="term" value="F:helicase activity"/>
    <property type="evidence" value="ECO:0007669"/>
    <property type="project" value="UniProtKB-KW"/>
</dbReference>
<evidence type="ECO:0000259" key="5">
    <source>
        <dbReference type="PROSITE" id="PS51193"/>
    </source>
</evidence>
<protein>
    <submittedName>
        <fullName evidence="6">ATP-dependent DNA helicase</fullName>
    </submittedName>
</protein>
<sequence>MAVAVAKAIVHKSTLVLEAGTGVGKTYAYLVPAILSGKQVIISTGSKNLQEQLFIKDLPQVLSVLGVSPRVALLKGRNNYLCQLRLQSVMEDASRYEAQYLDDLLKINQWAILSKDGDIGNLTTVSEFSRVINQVVSTKESCTGKRCEFYDSCFTRKARIKAIEAKIIVVNHHLFFADRLLKDTGFAELLPDPDIVIFDEAHLLPDICINYFGDNITTRELDKCLNGLIEIHKQQVRDSIQIEQVSFRCLQKLSQWQQGLITHNIDNYRHVLANKALAVAGWDLIDELTSLQRILTAHLGRVEALDACFETLAAICERLRLFFECNDPNAAYSVDTTAKHVMLRVAPINIAKQCEALFCQPTSWIFTSATLQVQRQLLHFTQEMGLKSADKIILDSPFDYPNQAMLCVPRHLGQRQRHIQDDADNISYYLQQFVEVCAKAVNAAQGRTFILFTSHQMLKLVANALVGKIKYPMLVQGQASKQSLLSKYRQLGNAVLLGTNSFWEGVDVRGKLLSCVIIDKLPFISPDNTLYKARASNIAQQQQDPFANISLPQAVIALKQGVGRLIRDEKDLGVLILCDNRIVNRPYGEAFLQSLPPMHRTRDLDTALAFLKTIK</sequence>
<dbReference type="InterPro" id="IPR014013">
    <property type="entry name" value="Helic_SF1/SF2_ATP-bd_DinG/Rad3"/>
</dbReference>
<dbReference type="Proteomes" id="UP000811844">
    <property type="component" value="Unassembled WGS sequence"/>
</dbReference>
<dbReference type="SUPFAM" id="SSF52540">
    <property type="entry name" value="P-loop containing nucleoside triphosphate hydrolases"/>
    <property type="match status" value="2"/>
</dbReference>
<dbReference type="InterPro" id="IPR006555">
    <property type="entry name" value="ATP-dep_Helicase_C"/>
</dbReference>
<reference evidence="6 7" key="1">
    <citation type="submission" date="2020-02" db="EMBL/GenBank/DDBJ databases">
        <title>Shewanella WXL01 sp. nov., a marine bacterium isolated from green algae in Luhuitou Fringing Reef (Northern South China Sea).</title>
        <authorList>
            <person name="Wang X."/>
        </authorList>
    </citation>
    <scope>NUCLEOTIDE SEQUENCE [LARGE SCALE GENOMIC DNA]</scope>
    <source>
        <strain evidence="6 7">MCCC 1A01895</strain>
    </source>
</reference>
<comment type="similarity">
    <text evidence="4">Belongs to the helicase family. DinG subfamily.</text>
</comment>
<keyword evidence="6" id="KW-0347">Helicase</keyword>
<evidence type="ECO:0000313" key="7">
    <source>
        <dbReference type="Proteomes" id="UP000811844"/>
    </source>
</evidence>
<dbReference type="EMBL" id="JAAIKR010000002">
    <property type="protein sequence ID" value="MBR9727084.1"/>
    <property type="molecule type" value="Genomic_DNA"/>
</dbReference>
<keyword evidence="1" id="KW-0547">Nucleotide-binding</keyword>
<evidence type="ECO:0000256" key="2">
    <source>
        <dbReference type="ARBA" id="ARBA00022801"/>
    </source>
</evidence>